<evidence type="ECO:0000313" key="6">
    <source>
        <dbReference type="Proteomes" id="UP000248840"/>
    </source>
</evidence>
<dbReference type="GO" id="GO:0015159">
    <property type="term" value="F:polysaccharide transmembrane transporter activity"/>
    <property type="evidence" value="ECO:0007669"/>
    <property type="project" value="InterPro"/>
</dbReference>
<keyword evidence="1" id="KW-0732">Signal</keyword>
<dbReference type="InterPro" id="IPR049712">
    <property type="entry name" value="Poly_export"/>
</dbReference>
<dbReference type="AlphaFoldDB" id="A0A328Y8U7"/>
<sequence>MVLFSFFSSCTTKKDILYIQTSGNNTFENKILDQKIEVNDILSVKIGSLNSESSNVYNIDAMGSGTTTVGTVDVNIALKNYLVNNEGLIILPVLGNIKVSDKTTSELEKFLTKKLIDEGHLLEPTVSVRILNSKVTILGEVRSPGTYSFPEKNITLLQALGLAGDLTINGVREDILLIRQDANGKTINHINLTKKDWMNTDLYYIKQNDVIVVNPNNAKIKSAGIIGNAGALISVISILLTVIVLFKK</sequence>
<evidence type="ECO:0000313" key="5">
    <source>
        <dbReference type="EMBL" id="RAR69306.1"/>
    </source>
</evidence>
<feature type="domain" description="Polysaccharide export protein N-terminal" evidence="3">
    <location>
        <begin position="34"/>
        <end position="130"/>
    </location>
</feature>
<organism evidence="5 6">
    <name type="scientific">Flavobacterium aciduliphilum</name>
    <dbReference type="NCBI Taxonomy" id="1101402"/>
    <lineage>
        <taxon>Bacteria</taxon>
        <taxon>Pseudomonadati</taxon>
        <taxon>Bacteroidota</taxon>
        <taxon>Flavobacteriia</taxon>
        <taxon>Flavobacteriales</taxon>
        <taxon>Flavobacteriaceae</taxon>
        <taxon>Flavobacterium</taxon>
    </lineage>
</organism>
<evidence type="ECO:0000256" key="2">
    <source>
        <dbReference type="SAM" id="Phobius"/>
    </source>
</evidence>
<dbReference type="Gene3D" id="3.10.560.10">
    <property type="entry name" value="Outer membrane lipoprotein wza domain like"/>
    <property type="match status" value="2"/>
</dbReference>
<keyword evidence="2" id="KW-1133">Transmembrane helix</keyword>
<feature type="transmembrane region" description="Helical" evidence="2">
    <location>
        <begin position="225"/>
        <end position="246"/>
    </location>
</feature>
<evidence type="ECO:0000259" key="4">
    <source>
        <dbReference type="Pfam" id="PF10531"/>
    </source>
</evidence>
<dbReference type="Pfam" id="PF02563">
    <property type="entry name" value="Poly_export"/>
    <property type="match status" value="1"/>
</dbReference>
<keyword evidence="6" id="KW-1185">Reference proteome</keyword>
<name>A0A328Y8U7_9FLAO</name>
<keyword evidence="2" id="KW-0472">Membrane</keyword>
<dbReference type="InterPro" id="IPR003715">
    <property type="entry name" value="Poly_export_N"/>
</dbReference>
<dbReference type="InterPro" id="IPR019554">
    <property type="entry name" value="Soluble_ligand-bd"/>
</dbReference>
<accession>A0A328Y8U7</accession>
<protein>
    <submittedName>
        <fullName evidence="5">Polysaccharide export outer membrane protein</fullName>
    </submittedName>
</protein>
<evidence type="ECO:0000259" key="3">
    <source>
        <dbReference type="Pfam" id="PF02563"/>
    </source>
</evidence>
<keyword evidence="2" id="KW-0812">Transmembrane</keyword>
<dbReference type="Pfam" id="PF10531">
    <property type="entry name" value="SLBB"/>
    <property type="match status" value="1"/>
</dbReference>
<gene>
    <name evidence="5" type="ORF">CLV55_11627</name>
</gene>
<dbReference type="Gene3D" id="3.30.1950.10">
    <property type="entry name" value="wza like domain"/>
    <property type="match status" value="1"/>
</dbReference>
<comment type="caution">
    <text evidence="5">The sequence shown here is derived from an EMBL/GenBank/DDBJ whole genome shotgun (WGS) entry which is preliminary data.</text>
</comment>
<proteinExistence type="predicted"/>
<dbReference type="PANTHER" id="PTHR33619">
    <property type="entry name" value="POLYSACCHARIDE EXPORT PROTEIN GFCE-RELATED"/>
    <property type="match status" value="1"/>
</dbReference>
<reference evidence="5 6" key="1">
    <citation type="submission" date="2018-06" db="EMBL/GenBank/DDBJ databases">
        <title>Genomic Encyclopedia of Archaeal and Bacterial Type Strains, Phase II (KMG-II): from individual species to whole genera.</title>
        <authorList>
            <person name="Goeker M."/>
        </authorList>
    </citation>
    <scope>NUCLEOTIDE SEQUENCE [LARGE SCALE GENOMIC DNA]</scope>
    <source>
        <strain evidence="5 6">DSM 25663</strain>
    </source>
</reference>
<evidence type="ECO:0000256" key="1">
    <source>
        <dbReference type="ARBA" id="ARBA00022729"/>
    </source>
</evidence>
<feature type="domain" description="Soluble ligand binding" evidence="4">
    <location>
        <begin position="134"/>
        <end position="186"/>
    </location>
</feature>
<dbReference type="PANTHER" id="PTHR33619:SF3">
    <property type="entry name" value="POLYSACCHARIDE EXPORT PROTEIN GFCE-RELATED"/>
    <property type="match status" value="1"/>
</dbReference>
<dbReference type="EMBL" id="QLSZ01000016">
    <property type="protein sequence ID" value="RAR69306.1"/>
    <property type="molecule type" value="Genomic_DNA"/>
</dbReference>
<dbReference type="Proteomes" id="UP000248840">
    <property type="component" value="Unassembled WGS sequence"/>
</dbReference>